<accession>A0A8H3EPS3</accession>
<keyword evidence="2" id="KW-0472">Membrane</keyword>
<dbReference type="PANTHER" id="PTHR37402:SF1">
    <property type="entry name" value="GRAM DOMAIN-CONTAINING PROTEIN 4"/>
    <property type="match status" value="1"/>
</dbReference>
<comment type="caution">
    <text evidence="3">The sequence shown here is derived from an EMBL/GenBank/DDBJ whole genome shotgun (WGS) entry which is preliminary data.</text>
</comment>
<feature type="transmembrane region" description="Helical" evidence="2">
    <location>
        <begin position="388"/>
        <end position="408"/>
    </location>
</feature>
<dbReference type="InterPro" id="IPR037847">
    <property type="entry name" value="GRAMDC4"/>
</dbReference>
<sequence length="627" mass="70848">MDATLDRAAVECDSGDDDDSHRIPHTTDAFSSQANPAFVEHVSKGSQLKKRAKEILHINHPRTTVNAHAVTLAPSPNPTEMPHRLDDHPPDQGIHGLKDFVHLPVQTIKAKAVRKTNREVAANVSTAEVSHAYDVELVLAQENMESAKTEEERSSAHGDLEVLKRARQDMFVRWTMDRHVLKIRQLEKKPFLPKARTDFMMKDESGQHKMDWKAYGSHLALLYAEKYGGQYIGSFAEPPPASQVTINASIERVLVASTPWQEAIMHIRRIYRWDNTNETLTYFLIFLILWAINCVASAILLAIIVQVLRRRYRVQTIGRLREDVIRAEDPTVTALTLIEQIEKRGAHGWIEPLIEDMGEWLLIQLGDVANLLEVMLNFYEWRKPRQTAYTLSVFAIACLAFCLTPSWLLVKVVTLSAGLVFFGLFPIGSRYPDYRLLASPAKWLFWNIPNHAEWAIARLQIEGARQETPRVHREQPVDLEAEAAPQQSNESSVSDLQDASKHPSVQDRSPTGIDEVNAKAKPVDKSPKVSAYGSYKCVSEKHSGRLSVTSNGIRFETAVGSRDQWEMRYENMHRVEKINRIVQIGSGEDILFIDGHGQSFTAGDVRNRDEVFTQVIGYSGVDWQVVG</sequence>
<feature type="compositionally biased region" description="Basic and acidic residues" evidence="1">
    <location>
        <begin position="516"/>
        <end position="527"/>
    </location>
</feature>
<reference evidence="3" key="1">
    <citation type="submission" date="2021-03" db="EMBL/GenBank/DDBJ databases">
        <authorList>
            <person name="Tagirdzhanova G."/>
        </authorList>
    </citation>
    <scope>NUCLEOTIDE SEQUENCE</scope>
</reference>
<dbReference type="EMBL" id="CAJPDT010000008">
    <property type="protein sequence ID" value="CAF9911156.1"/>
    <property type="molecule type" value="Genomic_DNA"/>
</dbReference>
<evidence type="ECO:0000256" key="1">
    <source>
        <dbReference type="SAM" id="MobiDB-lite"/>
    </source>
</evidence>
<proteinExistence type="predicted"/>
<organism evidence="3 4">
    <name type="scientific">Imshaugia aleurites</name>
    <dbReference type="NCBI Taxonomy" id="172621"/>
    <lineage>
        <taxon>Eukaryota</taxon>
        <taxon>Fungi</taxon>
        <taxon>Dikarya</taxon>
        <taxon>Ascomycota</taxon>
        <taxon>Pezizomycotina</taxon>
        <taxon>Lecanoromycetes</taxon>
        <taxon>OSLEUM clade</taxon>
        <taxon>Lecanoromycetidae</taxon>
        <taxon>Lecanorales</taxon>
        <taxon>Lecanorineae</taxon>
        <taxon>Parmeliaceae</taxon>
        <taxon>Imshaugia</taxon>
    </lineage>
</organism>
<feature type="compositionally biased region" description="Basic and acidic residues" evidence="1">
    <location>
        <begin position="1"/>
        <end position="10"/>
    </location>
</feature>
<dbReference type="Proteomes" id="UP000664534">
    <property type="component" value="Unassembled WGS sequence"/>
</dbReference>
<gene>
    <name evidence="3" type="ORF">IMSHALPRED_009948</name>
</gene>
<dbReference type="PANTHER" id="PTHR37402">
    <property type="entry name" value="GRAM DOMAIN-CONTAINING PROTEIN 4"/>
    <property type="match status" value="1"/>
</dbReference>
<dbReference type="OrthoDB" id="1708389at2759"/>
<feature type="transmembrane region" description="Helical" evidence="2">
    <location>
        <begin position="280"/>
        <end position="305"/>
    </location>
</feature>
<evidence type="ECO:0000313" key="4">
    <source>
        <dbReference type="Proteomes" id="UP000664534"/>
    </source>
</evidence>
<feature type="region of interest" description="Disordered" evidence="1">
    <location>
        <begin position="1"/>
        <end position="28"/>
    </location>
</feature>
<evidence type="ECO:0000313" key="3">
    <source>
        <dbReference type="EMBL" id="CAF9911156.1"/>
    </source>
</evidence>
<keyword evidence="4" id="KW-1185">Reference proteome</keyword>
<feature type="compositionally biased region" description="Polar residues" evidence="1">
    <location>
        <begin position="485"/>
        <end position="497"/>
    </location>
</feature>
<dbReference type="GO" id="GO:0006915">
    <property type="term" value="P:apoptotic process"/>
    <property type="evidence" value="ECO:0007669"/>
    <property type="project" value="InterPro"/>
</dbReference>
<evidence type="ECO:0000256" key="2">
    <source>
        <dbReference type="SAM" id="Phobius"/>
    </source>
</evidence>
<feature type="region of interest" description="Disordered" evidence="1">
    <location>
        <begin position="479"/>
        <end position="529"/>
    </location>
</feature>
<dbReference type="AlphaFoldDB" id="A0A8H3EPS3"/>
<protein>
    <submittedName>
        <fullName evidence="3">Uncharacterized protein</fullName>
    </submittedName>
</protein>
<keyword evidence="2" id="KW-1133">Transmembrane helix</keyword>
<keyword evidence="2" id="KW-0812">Transmembrane</keyword>
<name>A0A8H3EPS3_9LECA</name>